<dbReference type="GO" id="GO:0035485">
    <property type="term" value="F:adenine/guanine mispair binding"/>
    <property type="evidence" value="ECO:0007669"/>
    <property type="project" value="TreeGrafter"/>
</dbReference>
<evidence type="ECO:0000256" key="11">
    <source>
        <dbReference type="ARBA" id="ARBA00023004"/>
    </source>
</evidence>
<dbReference type="Proteomes" id="UP000094828">
    <property type="component" value="Unassembled WGS sequence"/>
</dbReference>
<evidence type="ECO:0000256" key="14">
    <source>
        <dbReference type="ARBA" id="ARBA00023295"/>
    </source>
</evidence>
<dbReference type="InterPro" id="IPR003651">
    <property type="entry name" value="Endonuclease3_FeS-loop_motif"/>
</dbReference>
<dbReference type="Gene3D" id="1.10.1670.10">
    <property type="entry name" value="Helix-hairpin-Helix base-excision DNA repair enzymes (C-terminal)"/>
    <property type="match status" value="1"/>
</dbReference>
<dbReference type="STRING" id="1841610.A6X21_22235"/>
<comment type="catalytic activity">
    <reaction evidence="1">
        <text>Hydrolyzes free adenine bases from 7,8-dihydro-8-oxoguanine:adenine mismatched double-stranded DNA, leaving an apurinic site.</text>
        <dbReference type="EC" id="3.2.2.31"/>
    </reaction>
</comment>
<keyword evidence="11" id="KW-0408">Iron</keyword>
<reference evidence="16 17" key="1">
    <citation type="submission" date="2016-05" db="EMBL/GenBank/DDBJ databases">
        <title>Genomic and physiological characterization of Planctopirus sp. isolated from fresh water lake.</title>
        <authorList>
            <person name="Subhash Y."/>
            <person name="Ramana C."/>
        </authorList>
    </citation>
    <scope>NUCLEOTIDE SEQUENCE [LARGE SCALE GENOMIC DNA]</scope>
    <source>
        <strain evidence="16 17">JC280</strain>
    </source>
</reference>
<evidence type="ECO:0000313" key="16">
    <source>
        <dbReference type="EMBL" id="ODA31731.1"/>
    </source>
</evidence>
<dbReference type="SUPFAM" id="SSF48150">
    <property type="entry name" value="DNA-glycosylase"/>
    <property type="match status" value="1"/>
</dbReference>
<keyword evidence="17" id="KW-1185">Reference proteome</keyword>
<keyword evidence="7" id="KW-0004">4Fe-4S</keyword>
<dbReference type="InterPro" id="IPR000445">
    <property type="entry name" value="HhH_motif"/>
</dbReference>
<dbReference type="GO" id="GO:0006284">
    <property type="term" value="P:base-excision repair"/>
    <property type="evidence" value="ECO:0007669"/>
    <property type="project" value="InterPro"/>
</dbReference>
<dbReference type="PROSITE" id="PS01155">
    <property type="entry name" value="ENDONUCLEASE_III_2"/>
    <property type="match status" value="1"/>
</dbReference>
<protein>
    <recommendedName>
        <fullName evidence="6">Adenine DNA glycosylase</fullName>
        <ecNumber evidence="5">3.2.2.31</ecNumber>
    </recommendedName>
</protein>
<keyword evidence="14" id="KW-0326">Glycosidase</keyword>
<dbReference type="SMART" id="SM00525">
    <property type="entry name" value="FES"/>
    <property type="match status" value="1"/>
</dbReference>
<keyword evidence="9" id="KW-0227">DNA damage</keyword>
<evidence type="ECO:0000256" key="7">
    <source>
        <dbReference type="ARBA" id="ARBA00022485"/>
    </source>
</evidence>
<keyword evidence="10" id="KW-0378">Hydrolase</keyword>
<dbReference type="PANTHER" id="PTHR42944:SF1">
    <property type="entry name" value="ADENINE DNA GLYCOSYLASE"/>
    <property type="match status" value="1"/>
</dbReference>
<evidence type="ECO:0000256" key="6">
    <source>
        <dbReference type="ARBA" id="ARBA00022023"/>
    </source>
</evidence>
<dbReference type="GO" id="GO:0051539">
    <property type="term" value="F:4 iron, 4 sulfur cluster binding"/>
    <property type="evidence" value="ECO:0007669"/>
    <property type="project" value="UniProtKB-KW"/>
</dbReference>
<dbReference type="FunFam" id="1.10.340.30:FF:000002">
    <property type="entry name" value="Adenine DNA glycosylase"/>
    <property type="match status" value="1"/>
</dbReference>
<dbReference type="InterPro" id="IPR011257">
    <property type="entry name" value="DNA_glycosylase"/>
</dbReference>
<dbReference type="Pfam" id="PF14815">
    <property type="entry name" value="NUDIX_4"/>
    <property type="match status" value="1"/>
</dbReference>
<dbReference type="EMBL" id="LYDR01000076">
    <property type="protein sequence ID" value="ODA31731.1"/>
    <property type="molecule type" value="Genomic_DNA"/>
</dbReference>
<dbReference type="InterPro" id="IPR003265">
    <property type="entry name" value="HhH-GPD_domain"/>
</dbReference>
<evidence type="ECO:0000256" key="9">
    <source>
        <dbReference type="ARBA" id="ARBA00022763"/>
    </source>
</evidence>
<dbReference type="InterPro" id="IPR029119">
    <property type="entry name" value="MutY_C"/>
</dbReference>
<evidence type="ECO:0000313" key="17">
    <source>
        <dbReference type="Proteomes" id="UP000094828"/>
    </source>
</evidence>
<evidence type="ECO:0000256" key="3">
    <source>
        <dbReference type="ARBA" id="ARBA00002933"/>
    </source>
</evidence>
<dbReference type="GO" id="GO:0034039">
    <property type="term" value="F:8-oxo-7,8-dihydroguanine DNA N-glycosylase activity"/>
    <property type="evidence" value="ECO:0007669"/>
    <property type="project" value="TreeGrafter"/>
</dbReference>
<keyword evidence="12" id="KW-0411">Iron-sulfur</keyword>
<dbReference type="Gene3D" id="3.90.79.10">
    <property type="entry name" value="Nucleoside Triphosphate Pyrophosphohydrolase"/>
    <property type="match status" value="1"/>
</dbReference>
<name>A0A1C3EER7_9PLAN</name>
<evidence type="ECO:0000256" key="4">
    <source>
        <dbReference type="ARBA" id="ARBA00008343"/>
    </source>
</evidence>
<dbReference type="GO" id="GO:0046872">
    <property type="term" value="F:metal ion binding"/>
    <property type="evidence" value="ECO:0007669"/>
    <property type="project" value="UniProtKB-KW"/>
</dbReference>
<dbReference type="Gene3D" id="1.10.340.30">
    <property type="entry name" value="Hypothetical protein, domain 2"/>
    <property type="match status" value="1"/>
</dbReference>
<dbReference type="GO" id="GO:0032357">
    <property type="term" value="F:oxidized purine DNA binding"/>
    <property type="evidence" value="ECO:0007669"/>
    <property type="project" value="TreeGrafter"/>
</dbReference>
<keyword evidence="8" id="KW-0479">Metal-binding</keyword>
<dbReference type="InterPro" id="IPR015797">
    <property type="entry name" value="NUDIX_hydrolase-like_dom_sf"/>
</dbReference>
<sequence length="381" mass="43550">MHKTKFQKQLLTWYARHGRPLPWRASHDPYSIWISEIMLQQTTVTAVIPYFERFMAKFPSVQALANAPEEEVLKLWEGLGYYSRARNLHKSARELMERYHGVFPQSVEQLLDLPGIGRYTAGAISSFAFRQPAPIVEANTQRLYARILGYDGDLKNAAGQKALWGFAESIVAGKEPDLINQALMELGSLVCKPIDPLCDQCPVQQHCRAFQEGRQAEIPRAQARPVITPLVDATLLIEYKRELFLRQREQPERWAGLWDFPRYTLFDPENTSDEFKGEQATSINALALALKARVQEQLAVLPGEVTEFSRLTHGVTRYRITLHAFSCDLSNGVTSRQSHALYEQLKSHGGWFECESLDSLAMPVTTRKLVKQWQKIMKMTR</sequence>
<dbReference type="Pfam" id="PF00633">
    <property type="entry name" value="HHH"/>
    <property type="match status" value="1"/>
</dbReference>
<accession>A0A1C3EER7</accession>
<evidence type="ECO:0000256" key="1">
    <source>
        <dbReference type="ARBA" id="ARBA00000843"/>
    </source>
</evidence>
<evidence type="ECO:0000259" key="15">
    <source>
        <dbReference type="SMART" id="SM00478"/>
    </source>
</evidence>
<dbReference type="GO" id="GO:0006298">
    <property type="term" value="P:mismatch repair"/>
    <property type="evidence" value="ECO:0007669"/>
    <property type="project" value="TreeGrafter"/>
</dbReference>
<evidence type="ECO:0000256" key="10">
    <source>
        <dbReference type="ARBA" id="ARBA00022801"/>
    </source>
</evidence>
<evidence type="ECO:0000256" key="8">
    <source>
        <dbReference type="ARBA" id="ARBA00022723"/>
    </source>
</evidence>
<feature type="domain" description="HhH-GPD" evidence="15">
    <location>
        <begin position="38"/>
        <end position="189"/>
    </location>
</feature>
<evidence type="ECO:0000256" key="12">
    <source>
        <dbReference type="ARBA" id="ARBA00023014"/>
    </source>
</evidence>
<dbReference type="SMART" id="SM00478">
    <property type="entry name" value="ENDO3c"/>
    <property type="match status" value="1"/>
</dbReference>
<dbReference type="GO" id="GO:0000701">
    <property type="term" value="F:purine-specific mismatch base pair DNA N-glycosylase activity"/>
    <property type="evidence" value="ECO:0007669"/>
    <property type="project" value="UniProtKB-EC"/>
</dbReference>
<dbReference type="EC" id="3.2.2.31" evidence="5"/>
<dbReference type="InterPro" id="IPR023170">
    <property type="entry name" value="HhH_base_excis_C"/>
</dbReference>
<gene>
    <name evidence="16" type="ORF">A6X21_22235</name>
</gene>
<comment type="cofactor">
    <cofactor evidence="2">
        <name>[4Fe-4S] cluster</name>
        <dbReference type="ChEBI" id="CHEBI:49883"/>
    </cofactor>
</comment>
<dbReference type="Pfam" id="PF00730">
    <property type="entry name" value="HhH-GPD"/>
    <property type="match status" value="1"/>
</dbReference>
<dbReference type="InterPro" id="IPR005760">
    <property type="entry name" value="A/G_AdeGlyc_MutY"/>
</dbReference>
<dbReference type="NCBIfam" id="TIGR01084">
    <property type="entry name" value="mutY"/>
    <property type="match status" value="1"/>
</dbReference>
<dbReference type="AlphaFoldDB" id="A0A1C3EER7"/>
<comment type="similarity">
    <text evidence="4">Belongs to the Nth/MutY family.</text>
</comment>
<evidence type="ECO:0000256" key="2">
    <source>
        <dbReference type="ARBA" id="ARBA00001966"/>
    </source>
</evidence>
<dbReference type="InterPro" id="IPR004036">
    <property type="entry name" value="Endonuclease-III-like_CS2"/>
</dbReference>
<dbReference type="OrthoDB" id="9802365at2"/>
<dbReference type="SUPFAM" id="SSF55811">
    <property type="entry name" value="Nudix"/>
    <property type="match status" value="1"/>
</dbReference>
<dbReference type="InterPro" id="IPR044298">
    <property type="entry name" value="MIG/MutY"/>
</dbReference>
<dbReference type="RefSeq" id="WP_068847771.1">
    <property type="nucleotide sequence ID" value="NZ_LYDR01000076.1"/>
</dbReference>
<proteinExistence type="inferred from homology"/>
<keyword evidence="13" id="KW-0234">DNA repair</keyword>
<comment type="function">
    <text evidence="3">Adenine glycosylase active on G-A mispairs. MutY also corrects error-prone DNA synthesis past GO lesions which are due to the oxidatively damaged form of guanine: 7,8-dihydro-8-oxoguanine (8-oxo-dGTP).</text>
</comment>
<evidence type="ECO:0000256" key="13">
    <source>
        <dbReference type="ARBA" id="ARBA00023204"/>
    </source>
</evidence>
<evidence type="ECO:0000256" key="5">
    <source>
        <dbReference type="ARBA" id="ARBA00012045"/>
    </source>
</evidence>
<comment type="caution">
    <text evidence="16">The sequence shown here is derived from an EMBL/GenBank/DDBJ whole genome shotgun (WGS) entry which is preliminary data.</text>
</comment>
<organism evidence="16 17">
    <name type="scientific">Planctopirus hydrillae</name>
    <dbReference type="NCBI Taxonomy" id="1841610"/>
    <lineage>
        <taxon>Bacteria</taxon>
        <taxon>Pseudomonadati</taxon>
        <taxon>Planctomycetota</taxon>
        <taxon>Planctomycetia</taxon>
        <taxon>Planctomycetales</taxon>
        <taxon>Planctomycetaceae</taxon>
        <taxon>Planctopirus</taxon>
    </lineage>
</organism>
<dbReference type="CDD" id="cd00056">
    <property type="entry name" value="ENDO3c"/>
    <property type="match status" value="1"/>
</dbReference>
<dbReference type="PANTHER" id="PTHR42944">
    <property type="entry name" value="ADENINE DNA GLYCOSYLASE"/>
    <property type="match status" value="1"/>
</dbReference>